<protein>
    <submittedName>
        <fullName evidence="2">Uncharacterized protein LOC117641396</fullName>
    </submittedName>
</protein>
<accession>A0A6P8YKR6</accession>
<proteinExistence type="predicted"/>
<sequence>MRDGVGAPADADRAAAEVGRCSHEPMTSATHEGPFVADAMECLHHDLRHEGLHRHIHVTTIQPFFINTFARLGSALKFGGPFRALMRFLEPDEVARLVVEAVAARKHVVCIPGHVSLVGKLLGFLPRRALAFVFERVMRLESRPPFSYEHRHKALDPCILHELLSKGYPLEEDPVDVCAGLCADLGDDLGDDPQGLQGLQDGPLQYDFSPFSRQVAEFYRSRGQDIPPSVRKVFHVA</sequence>
<dbReference type="SUPFAM" id="SSF51735">
    <property type="entry name" value="NAD(P)-binding Rossmann-fold domains"/>
    <property type="match status" value="1"/>
</dbReference>
<dbReference type="AlphaFoldDB" id="A0A6P8YKR6"/>
<reference evidence="2" key="1">
    <citation type="submission" date="2025-08" db="UniProtKB">
        <authorList>
            <consortium name="RefSeq"/>
        </authorList>
    </citation>
    <scope>IDENTIFICATION</scope>
    <source>
        <tissue evidence="2">Total insect</tissue>
    </source>
</reference>
<dbReference type="KEGG" id="tpal:117641396"/>
<name>A0A6P8YKR6_THRPL</name>
<dbReference type="InterPro" id="IPR036291">
    <property type="entry name" value="NAD(P)-bd_dom_sf"/>
</dbReference>
<dbReference type="InParanoid" id="A0A6P8YKR6"/>
<organism evidence="2">
    <name type="scientific">Thrips palmi</name>
    <name type="common">Melon thrips</name>
    <dbReference type="NCBI Taxonomy" id="161013"/>
    <lineage>
        <taxon>Eukaryota</taxon>
        <taxon>Metazoa</taxon>
        <taxon>Ecdysozoa</taxon>
        <taxon>Arthropoda</taxon>
        <taxon>Hexapoda</taxon>
        <taxon>Insecta</taxon>
        <taxon>Pterygota</taxon>
        <taxon>Neoptera</taxon>
        <taxon>Paraneoptera</taxon>
        <taxon>Thysanoptera</taxon>
        <taxon>Terebrantia</taxon>
        <taxon>Thripoidea</taxon>
        <taxon>Thripidae</taxon>
        <taxon>Thrips</taxon>
    </lineage>
</organism>
<dbReference type="GeneID" id="117641396"/>
<dbReference type="RefSeq" id="XP_034234567.1">
    <property type="nucleotide sequence ID" value="XM_034378676.1"/>
</dbReference>
<dbReference type="Proteomes" id="UP000515158">
    <property type="component" value="Unplaced"/>
</dbReference>
<keyword evidence="1" id="KW-1185">Reference proteome</keyword>
<dbReference type="OrthoDB" id="6251714at2759"/>
<gene>
    <name evidence="2" type="primary">LOC117641396</name>
</gene>
<evidence type="ECO:0000313" key="1">
    <source>
        <dbReference type="Proteomes" id="UP000515158"/>
    </source>
</evidence>
<evidence type="ECO:0000313" key="2">
    <source>
        <dbReference type="RefSeq" id="XP_034234567.1"/>
    </source>
</evidence>